<name>A0A250VW07_STROL</name>
<dbReference type="EMBL" id="BDQI01000052">
    <property type="protein sequence ID" value="GAX58397.1"/>
    <property type="molecule type" value="Genomic_DNA"/>
</dbReference>
<comment type="caution">
    <text evidence="2">The sequence shown here is derived from an EMBL/GenBank/DDBJ whole genome shotgun (WGS) entry which is preliminary data.</text>
</comment>
<evidence type="ECO:0000313" key="2">
    <source>
        <dbReference type="EMBL" id="GAX58397.1"/>
    </source>
</evidence>
<evidence type="ECO:0000256" key="1">
    <source>
        <dbReference type="SAM" id="MobiDB-lite"/>
    </source>
</evidence>
<organism evidence="2 3">
    <name type="scientific">Streptomyces olivochromogenes</name>
    <dbReference type="NCBI Taxonomy" id="1963"/>
    <lineage>
        <taxon>Bacteria</taxon>
        <taxon>Bacillati</taxon>
        <taxon>Actinomycetota</taxon>
        <taxon>Actinomycetes</taxon>
        <taxon>Kitasatosporales</taxon>
        <taxon>Streptomycetaceae</taxon>
        <taxon>Streptomyces</taxon>
    </lineage>
</organism>
<keyword evidence="3" id="KW-1185">Reference proteome</keyword>
<dbReference type="Proteomes" id="UP000217446">
    <property type="component" value="Unassembled WGS sequence"/>
</dbReference>
<feature type="region of interest" description="Disordered" evidence="1">
    <location>
        <begin position="79"/>
        <end position="106"/>
    </location>
</feature>
<dbReference type="AlphaFoldDB" id="A0A250VW07"/>
<gene>
    <name evidence="2" type="ORF">SO3561_09970</name>
</gene>
<evidence type="ECO:0000313" key="3">
    <source>
        <dbReference type="Proteomes" id="UP000217446"/>
    </source>
</evidence>
<proteinExistence type="predicted"/>
<protein>
    <submittedName>
        <fullName evidence="2">Uncharacterized protein</fullName>
    </submittedName>
</protein>
<sequence length="106" mass="10904">MLPVFFTLNQGSDWSAVAPVALVRYWTLSPSPAALAVAGSAVSAAAPMATATAADAAARSRFFANLICSLRGYSVLQGGEESDSCGAGRGRTIRRQGGSSFTTNYP</sequence>
<feature type="compositionally biased region" description="Polar residues" evidence="1">
    <location>
        <begin position="97"/>
        <end position="106"/>
    </location>
</feature>
<reference evidence="3" key="1">
    <citation type="submission" date="2017-05" db="EMBL/GenBank/DDBJ databases">
        <title>Streptomyces olivochromogenes NBRC 3561 whole genome shotgun sequence.</title>
        <authorList>
            <person name="Dohra H."/>
            <person name="Kodani S."/>
        </authorList>
    </citation>
    <scope>NUCLEOTIDE SEQUENCE [LARGE SCALE GENOMIC DNA]</scope>
    <source>
        <strain evidence="3">NBRC 3561</strain>
    </source>
</reference>
<accession>A0A250VW07</accession>